<keyword evidence="1" id="KW-0732">Signal</keyword>
<evidence type="ECO:0000256" key="1">
    <source>
        <dbReference type="SAM" id="SignalP"/>
    </source>
</evidence>
<organism evidence="2 3">
    <name type="scientific">Penicillium nalgiovense</name>
    <dbReference type="NCBI Taxonomy" id="60175"/>
    <lineage>
        <taxon>Eukaryota</taxon>
        <taxon>Fungi</taxon>
        <taxon>Dikarya</taxon>
        <taxon>Ascomycota</taxon>
        <taxon>Pezizomycotina</taxon>
        <taxon>Eurotiomycetes</taxon>
        <taxon>Eurotiomycetidae</taxon>
        <taxon>Eurotiales</taxon>
        <taxon>Aspergillaceae</taxon>
        <taxon>Penicillium</taxon>
    </lineage>
</organism>
<dbReference type="PROSITE" id="PS51257">
    <property type="entry name" value="PROKAR_LIPOPROTEIN"/>
    <property type="match status" value="1"/>
</dbReference>
<proteinExistence type="predicted"/>
<dbReference type="OMA" id="GSENWYC"/>
<evidence type="ECO:0000313" key="3">
    <source>
        <dbReference type="Proteomes" id="UP000191691"/>
    </source>
</evidence>
<dbReference type="Proteomes" id="UP000191691">
    <property type="component" value="Unassembled WGS sequence"/>
</dbReference>
<gene>
    <name evidence="2" type="ORF">PENNAL_c0022G05767</name>
</gene>
<feature type="signal peptide" evidence="1">
    <location>
        <begin position="1"/>
        <end position="16"/>
    </location>
</feature>
<name>A0A1V6YFD8_PENNA</name>
<reference evidence="3" key="1">
    <citation type="journal article" date="2017" name="Nat. Microbiol.">
        <title>Global analysis of biosynthetic gene clusters reveals vast potential of secondary metabolite production in Penicillium species.</title>
        <authorList>
            <person name="Nielsen J.C."/>
            <person name="Grijseels S."/>
            <person name="Prigent S."/>
            <person name="Ji B."/>
            <person name="Dainat J."/>
            <person name="Nielsen K.F."/>
            <person name="Frisvad J.C."/>
            <person name="Workman M."/>
            <person name="Nielsen J."/>
        </authorList>
    </citation>
    <scope>NUCLEOTIDE SEQUENCE [LARGE SCALE GENOMIC DNA]</scope>
    <source>
        <strain evidence="3">IBT 13039</strain>
    </source>
</reference>
<comment type="caution">
    <text evidence="2">The sequence shown here is derived from an EMBL/GenBank/DDBJ whole genome shotgun (WGS) entry which is preliminary data.</text>
</comment>
<feature type="chain" id="PRO_5012347828" evidence="1">
    <location>
        <begin position="17"/>
        <end position="61"/>
    </location>
</feature>
<dbReference type="EMBL" id="MOOB01000022">
    <property type="protein sequence ID" value="OQE86043.1"/>
    <property type="molecule type" value="Genomic_DNA"/>
</dbReference>
<protein>
    <submittedName>
        <fullName evidence="2">Uncharacterized protein</fullName>
    </submittedName>
</protein>
<sequence length="61" mass="6586">MKYIFLIAPLLAMAMAACDEFPCCHRPGDLCRIGSGTPGDGVCCHGKTCVQKSGSENWYCQ</sequence>
<dbReference type="AlphaFoldDB" id="A0A1V6YFD8"/>
<accession>A0A1V6YFD8</accession>
<keyword evidence="3" id="KW-1185">Reference proteome</keyword>
<evidence type="ECO:0000313" key="2">
    <source>
        <dbReference type="EMBL" id="OQE86043.1"/>
    </source>
</evidence>